<comment type="caution">
    <text evidence="1">The sequence shown here is derived from an EMBL/GenBank/DDBJ whole genome shotgun (WGS) entry which is preliminary data.</text>
</comment>
<sequence length="138" mass="15726">MTVGLKVDLYWYPIGNGSFLHSFFSTIAVNLEDSKWGSRFPVMMNELYQGNLLYERIDKAKQELSVIKEELSHISPKEVVWDIDDLSAQPPWGDNISPDITDLSNYFVTSRGDDLIETFQKAFVDGLETQSNVEIDSL</sequence>
<dbReference type="Pfam" id="PF15601">
    <property type="entry name" value="Imm70"/>
    <property type="match status" value="1"/>
</dbReference>
<organism evidence="1 2">
    <name type="scientific">Streptococcus oricebi</name>
    <dbReference type="NCBI Taxonomy" id="1547447"/>
    <lineage>
        <taxon>Bacteria</taxon>
        <taxon>Bacillati</taxon>
        <taxon>Bacillota</taxon>
        <taxon>Bacilli</taxon>
        <taxon>Lactobacillales</taxon>
        <taxon>Streptococcaceae</taxon>
        <taxon>Streptococcus</taxon>
    </lineage>
</organism>
<dbReference type="InterPro" id="IPR028185">
    <property type="entry name" value="Imm70"/>
</dbReference>
<name>A0ABS5B332_9STRE</name>
<dbReference type="EMBL" id="PRDG01000002">
    <property type="protein sequence ID" value="MBP2623227.1"/>
    <property type="molecule type" value="Genomic_DNA"/>
</dbReference>
<accession>A0ABS5B332</accession>
<dbReference type="Proteomes" id="UP001519296">
    <property type="component" value="Unassembled WGS sequence"/>
</dbReference>
<gene>
    <name evidence="1" type="ORF">C4K46_04660</name>
</gene>
<dbReference type="RefSeq" id="WP_209627707.1">
    <property type="nucleotide sequence ID" value="NZ_PRDG01000002.1"/>
</dbReference>
<reference evidence="1 2" key="1">
    <citation type="submission" date="2018-02" db="EMBL/GenBank/DDBJ databases">
        <title>Draft genome sequence of Streptococcus oricebi CCUG 70868T type strain.</title>
        <authorList>
            <person name="Mendez V."/>
            <person name="Salva-Serra F."/>
            <person name="Jaen-Luchoro D."/>
            <person name="Gonzales-Siles L."/>
            <person name="Karlsson R."/>
            <person name="Engstrom-Jakobsson H."/>
            <person name="Busquets A."/>
            <person name="Gomila M."/>
            <person name="Pineiro-Iglesias B."/>
            <person name="Bennasar-Figueras A."/>
            <person name="Seeger M."/>
            <person name="Moore E."/>
        </authorList>
    </citation>
    <scope>NUCLEOTIDE SEQUENCE [LARGE SCALE GENOMIC DNA]</scope>
    <source>
        <strain evidence="1 2">CCUG 70868</strain>
    </source>
</reference>
<evidence type="ECO:0000313" key="2">
    <source>
        <dbReference type="Proteomes" id="UP001519296"/>
    </source>
</evidence>
<protein>
    <recommendedName>
        <fullName evidence="3">Immunity protein 70</fullName>
    </recommendedName>
</protein>
<keyword evidence="2" id="KW-1185">Reference proteome</keyword>
<evidence type="ECO:0000313" key="1">
    <source>
        <dbReference type="EMBL" id="MBP2623227.1"/>
    </source>
</evidence>
<proteinExistence type="predicted"/>
<evidence type="ECO:0008006" key="3">
    <source>
        <dbReference type="Google" id="ProtNLM"/>
    </source>
</evidence>